<evidence type="ECO:0000313" key="1">
    <source>
        <dbReference type="EMBL" id="SBR60643.1"/>
    </source>
</evidence>
<sequence length="60" mass="6765">LYYWDSSLEPCFSPVPNSFLKQSSLCAEADEALQHRMRDAGESSLYNSHHVTTRGLCLCV</sequence>
<dbReference type="EMBL" id="HAEF01019484">
    <property type="protein sequence ID" value="SBR60643.1"/>
    <property type="molecule type" value="Transcribed_RNA"/>
</dbReference>
<reference evidence="1" key="1">
    <citation type="submission" date="2016-05" db="EMBL/GenBank/DDBJ databases">
        <authorList>
            <person name="Lavstsen T."/>
            <person name="Jespersen J.S."/>
        </authorList>
    </citation>
    <scope>NUCLEOTIDE SEQUENCE</scope>
    <source>
        <tissue evidence="1">Brain</tissue>
    </source>
</reference>
<feature type="non-terminal residue" evidence="1">
    <location>
        <position position="60"/>
    </location>
</feature>
<protein>
    <submittedName>
        <fullName evidence="1">Uncharacterized protein</fullName>
    </submittedName>
</protein>
<feature type="non-terminal residue" evidence="1">
    <location>
        <position position="1"/>
    </location>
</feature>
<gene>
    <name evidence="1" type="primary">Nfu_g_1_022384</name>
</gene>
<accession>A0A1A8MUX2</accession>
<organism evidence="1">
    <name type="scientific">Nothobranchius pienaari</name>
    <dbReference type="NCBI Taxonomy" id="704102"/>
    <lineage>
        <taxon>Eukaryota</taxon>
        <taxon>Metazoa</taxon>
        <taxon>Chordata</taxon>
        <taxon>Craniata</taxon>
        <taxon>Vertebrata</taxon>
        <taxon>Euteleostomi</taxon>
        <taxon>Actinopterygii</taxon>
        <taxon>Neopterygii</taxon>
        <taxon>Teleostei</taxon>
        <taxon>Neoteleostei</taxon>
        <taxon>Acanthomorphata</taxon>
        <taxon>Ovalentaria</taxon>
        <taxon>Atherinomorphae</taxon>
        <taxon>Cyprinodontiformes</taxon>
        <taxon>Nothobranchiidae</taxon>
        <taxon>Nothobranchius</taxon>
    </lineage>
</organism>
<reference evidence="1" key="2">
    <citation type="submission" date="2016-06" db="EMBL/GenBank/DDBJ databases">
        <title>The genome of a short-lived fish provides insights into sex chromosome evolution and the genetic control of aging.</title>
        <authorList>
            <person name="Reichwald K."/>
            <person name="Felder M."/>
            <person name="Petzold A."/>
            <person name="Koch P."/>
            <person name="Groth M."/>
            <person name="Platzer M."/>
        </authorList>
    </citation>
    <scope>NUCLEOTIDE SEQUENCE</scope>
    <source>
        <tissue evidence="1">Brain</tissue>
    </source>
</reference>
<name>A0A1A8MUX2_9TELE</name>
<proteinExistence type="predicted"/>
<dbReference type="AlphaFoldDB" id="A0A1A8MUX2"/>